<comment type="subcellular location">
    <subcellularLocation>
        <location evidence="1 7">Cell membrane</location>
        <topology evidence="1 7">Multi-pass membrane protein</topology>
    </subcellularLocation>
</comment>
<comment type="caution">
    <text evidence="9">The sequence shown here is derived from an EMBL/GenBank/DDBJ whole genome shotgun (WGS) entry which is preliminary data.</text>
</comment>
<feature type="transmembrane region" description="Helical" evidence="7">
    <location>
        <begin position="183"/>
        <end position="208"/>
    </location>
</feature>
<evidence type="ECO:0000256" key="3">
    <source>
        <dbReference type="ARBA" id="ARBA00022475"/>
    </source>
</evidence>
<dbReference type="AlphaFoldDB" id="A0A7X0RR07"/>
<protein>
    <submittedName>
        <fullName evidence="9">Carbohydrate ABC transporter permease</fullName>
    </submittedName>
</protein>
<feature type="transmembrane region" description="Helical" evidence="7">
    <location>
        <begin position="75"/>
        <end position="96"/>
    </location>
</feature>
<evidence type="ECO:0000256" key="1">
    <source>
        <dbReference type="ARBA" id="ARBA00004651"/>
    </source>
</evidence>
<dbReference type="Pfam" id="PF00528">
    <property type="entry name" value="BPD_transp_1"/>
    <property type="match status" value="1"/>
</dbReference>
<dbReference type="EMBL" id="JACJVP010000011">
    <property type="protein sequence ID" value="MBB6670669.1"/>
    <property type="molecule type" value="Genomic_DNA"/>
</dbReference>
<feature type="transmembrane region" description="Helical" evidence="7">
    <location>
        <begin position="12"/>
        <end position="32"/>
    </location>
</feature>
<evidence type="ECO:0000256" key="6">
    <source>
        <dbReference type="ARBA" id="ARBA00023136"/>
    </source>
</evidence>
<dbReference type="PANTHER" id="PTHR43744:SF6">
    <property type="entry name" value="ABC TRANSPORTER PERMEASE PROTEIN YESQ-RELATED"/>
    <property type="match status" value="1"/>
</dbReference>
<keyword evidence="2 7" id="KW-0813">Transport</keyword>
<name>A0A7X0RR07_9BACL</name>
<evidence type="ECO:0000256" key="2">
    <source>
        <dbReference type="ARBA" id="ARBA00022448"/>
    </source>
</evidence>
<comment type="similarity">
    <text evidence="7">Belongs to the binding-protein-dependent transport system permease family.</text>
</comment>
<proteinExistence type="inferred from homology"/>
<organism evidence="9 10">
    <name type="scientific">Cohnella nanjingensis</name>
    <dbReference type="NCBI Taxonomy" id="1387779"/>
    <lineage>
        <taxon>Bacteria</taxon>
        <taxon>Bacillati</taxon>
        <taxon>Bacillota</taxon>
        <taxon>Bacilli</taxon>
        <taxon>Bacillales</taxon>
        <taxon>Paenibacillaceae</taxon>
        <taxon>Cohnella</taxon>
    </lineage>
</organism>
<accession>A0A7X0RR07</accession>
<keyword evidence="10" id="KW-1185">Reference proteome</keyword>
<feature type="transmembrane region" description="Helical" evidence="7">
    <location>
        <begin position="247"/>
        <end position="270"/>
    </location>
</feature>
<evidence type="ECO:0000313" key="9">
    <source>
        <dbReference type="EMBL" id="MBB6670669.1"/>
    </source>
</evidence>
<dbReference type="PANTHER" id="PTHR43744">
    <property type="entry name" value="ABC TRANSPORTER PERMEASE PROTEIN MG189-RELATED-RELATED"/>
    <property type="match status" value="1"/>
</dbReference>
<dbReference type="GO" id="GO:0055085">
    <property type="term" value="P:transmembrane transport"/>
    <property type="evidence" value="ECO:0007669"/>
    <property type="project" value="InterPro"/>
</dbReference>
<gene>
    <name evidence="9" type="ORF">H7C19_08200</name>
</gene>
<keyword evidence="4 7" id="KW-0812">Transmembrane</keyword>
<keyword evidence="3" id="KW-1003">Cell membrane</keyword>
<evidence type="ECO:0000256" key="4">
    <source>
        <dbReference type="ARBA" id="ARBA00022692"/>
    </source>
</evidence>
<dbReference type="Proteomes" id="UP000547209">
    <property type="component" value="Unassembled WGS sequence"/>
</dbReference>
<evidence type="ECO:0000313" key="10">
    <source>
        <dbReference type="Proteomes" id="UP000547209"/>
    </source>
</evidence>
<dbReference type="RefSeq" id="WP_185142160.1">
    <property type="nucleotide sequence ID" value="NZ_JACJVP010000011.1"/>
</dbReference>
<keyword evidence="6 7" id="KW-0472">Membrane</keyword>
<feature type="domain" description="ABC transmembrane type-1" evidence="8">
    <location>
        <begin position="71"/>
        <end position="270"/>
    </location>
</feature>
<evidence type="ECO:0000256" key="7">
    <source>
        <dbReference type="RuleBase" id="RU363032"/>
    </source>
</evidence>
<dbReference type="SUPFAM" id="SSF161098">
    <property type="entry name" value="MetI-like"/>
    <property type="match status" value="1"/>
</dbReference>
<dbReference type="InterPro" id="IPR000515">
    <property type="entry name" value="MetI-like"/>
</dbReference>
<dbReference type="PROSITE" id="PS50928">
    <property type="entry name" value="ABC_TM1"/>
    <property type="match status" value="1"/>
</dbReference>
<sequence>MTRRISWGSGAVYALLLLGAAIAFLPFAWMLLTSFKTFEEVNQIPIRILPHSLHWDNYAQALNQMSFFKFMGNTVFITILSIVGTVLSCSVTAYAFAKYRFPGKNMIFGIVLATMMIPGQITSIPLYIQYQKFGWIDTYYPLIVPLFFATTSFGVFLLRQFFMTIPNELTEAARLDGCGEFRIFRSIVIPLVAPALTSLAVFVFLWTWNDLFNPVLYLQSIEKFTLSQGLTILTLSQSREAGPAGLIPWQLTSAAMIVVTLPSVLVFFFAQKQFVEGIAMTGIKS</sequence>
<dbReference type="InterPro" id="IPR035906">
    <property type="entry name" value="MetI-like_sf"/>
</dbReference>
<feature type="transmembrane region" description="Helical" evidence="7">
    <location>
        <begin position="108"/>
        <end position="128"/>
    </location>
</feature>
<feature type="transmembrane region" description="Helical" evidence="7">
    <location>
        <begin position="140"/>
        <end position="162"/>
    </location>
</feature>
<reference evidence="9 10" key="1">
    <citation type="submission" date="2020-08" db="EMBL/GenBank/DDBJ databases">
        <title>Cohnella phylogeny.</title>
        <authorList>
            <person name="Dunlap C."/>
        </authorList>
    </citation>
    <scope>NUCLEOTIDE SEQUENCE [LARGE SCALE GENOMIC DNA]</scope>
    <source>
        <strain evidence="9 10">DSM 28246</strain>
    </source>
</reference>
<dbReference type="CDD" id="cd06261">
    <property type="entry name" value="TM_PBP2"/>
    <property type="match status" value="1"/>
</dbReference>
<keyword evidence="5 7" id="KW-1133">Transmembrane helix</keyword>
<dbReference type="GO" id="GO:0005886">
    <property type="term" value="C:plasma membrane"/>
    <property type="evidence" value="ECO:0007669"/>
    <property type="project" value="UniProtKB-SubCell"/>
</dbReference>
<dbReference type="Gene3D" id="1.10.3720.10">
    <property type="entry name" value="MetI-like"/>
    <property type="match status" value="1"/>
</dbReference>
<evidence type="ECO:0000259" key="8">
    <source>
        <dbReference type="PROSITE" id="PS50928"/>
    </source>
</evidence>
<evidence type="ECO:0000256" key="5">
    <source>
        <dbReference type="ARBA" id="ARBA00022989"/>
    </source>
</evidence>